<dbReference type="SUPFAM" id="SSF46689">
    <property type="entry name" value="Homeodomain-like"/>
    <property type="match status" value="3"/>
</dbReference>
<evidence type="ECO:0000313" key="6">
    <source>
        <dbReference type="EMBL" id="RHY23969.1"/>
    </source>
</evidence>
<protein>
    <recommendedName>
        <fullName evidence="5">HTH CENPB-type domain-containing protein</fullName>
    </recommendedName>
</protein>
<dbReference type="InterPro" id="IPR050863">
    <property type="entry name" value="CenT-Element_Derived"/>
</dbReference>
<dbReference type="GO" id="GO:0003677">
    <property type="term" value="F:DNA binding"/>
    <property type="evidence" value="ECO:0007669"/>
    <property type="project" value="UniProtKB-KW"/>
</dbReference>
<dbReference type="Pfam" id="PF03221">
    <property type="entry name" value="HTH_Tnp_Tc5"/>
    <property type="match status" value="1"/>
</dbReference>
<dbReference type="AlphaFoldDB" id="A0A3R6WFX1"/>
<accession>A0A3R6WFX1</accession>
<evidence type="ECO:0000313" key="7">
    <source>
        <dbReference type="Proteomes" id="UP000285060"/>
    </source>
</evidence>
<comment type="caution">
    <text evidence="6">The sequence shown here is derived from an EMBL/GenBank/DDBJ whole genome shotgun (WGS) entry which is preliminary data.</text>
</comment>
<keyword evidence="3" id="KW-0539">Nucleus</keyword>
<feature type="domain" description="HTH CENPB-type" evidence="5">
    <location>
        <begin position="236"/>
        <end position="307"/>
    </location>
</feature>
<evidence type="ECO:0000256" key="2">
    <source>
        <dbReference type="ARBA" id="ARBA00023125"/>
    </source>
</evidence>
<dbReference type="PANTHER" id="PTHR19303">
    <property type="entry name" value="TRANSPOSON"/>
    <property type="match status" value="1"/>
</dbReference>
<evidence type="ECO:0000256" key="1">
    <source>
        <dbReference type="ARBA" id="ARBA00004123"/>
    </source>
</evidence>
<sequence>MPGQVEASGAKHHDVKGNVKKERHRLNDQQRVDIIRAVERDPTLKNVELGRRYNITEAAIRQLLQKKDVILDRYLKSNPTAVDDPTKDHRSAVQSMEDSFMNLHPALPVQQIPTPIAMPPTTSTGGGGRGGRKGKLRLNDKQRMDIIRAVERDPTLKKVELGRRYNITEAAIRQLLQKKDKIVERVTNGIPSMATNAKRKASLSSTSASNAVPATPSSSSIGLPGQPTNLSSNAQTSTPTSEISSASFDAELYGWITALQSRNVIVPPNMIQRKAKELADKYPGCDFKPTQTWYSKFASRYHINSHHGHHQTAASVYATLTPLDMQLHLKQLRDKIMHYSPDRIYNMCETSLFYQLVPSYNILCPFESAEVQQRKMERVSLVVCVNSTGTHKIPLLMIGKEKSPLSSLGFKSMPVHYMPQLKAWMDSTVFNHWVHQVFIPEIKSRTTTNEPVMLLLEHGPQYHEFNLGNVSANFVPMNMGSRYQPLNMGIVDALKKEFKNSVFSDLIAVLSLPDSKRLELEQRARSMPKGTAGLQYGRSPHVYDAMLAIKAAWDAVPRTIIQNTWAASTWVPSLDRLGDHKECHIVHDMCAMLSCISLSSTYGEISTEIVEWMAIDDNDSRVLRDEIQREIDDLLHGPPTSLLNDIPMPVEPTLATPWVGDESFVSMVMAVEDHITHPRIQSLMGDTYVQNTVQTLNGIIRQLRRDALLQKSNNTVEL</sequence>
<gene>
    <name evidence="6" type="ORF">DYB32_009015</name>
</gene>
<organism evidence="6 7">
    <name type="scientific">Aphanomyces invadans</name>
    <dbReference type="NCBI Taxonomy" id="157072"/>
    <lineage>
        <taxon>Eukaryota</taxon>
        <taxon>Sar</taxon>
        <taxon>Stramenopiles</taxon>
        <taxon>Oomycota</taxon>
        <taxon>Saprolegniomycetes</taxon>
        <taxon>Saprolegniales</taxon>
        <taxon>Verrucalvaceae</taxon>
        <taxon>Aphanomyces</taxon>
    </lineage>
</organism>
<dbReference type="Proteomes" id="UP000285060">
    <property type="component" value="Unassembled WGS sequence"/>
</dbReference>
<keyword evidence="2" id="KW-0238">DNA-binding</keyword>
<reference evidence="6 7" key="1">
    <citation type="submission" date="2018-08" db="EMBL/GenBank/DDBJ databases">
        <title>Aphanomyces genome sequencing and annotation.</title>
        <authorList>
            <person name="Minardi D."/>
            <person name="Oidtmann B."/>
            <person name="Van Der Giezen M."/>
            <person name="Studholme D.J."/>
        </authorList>
    </citation>
    <scope>NUCLEOTIDE SEQUENCE [LARGE SCALE GENOMIC DNA]</scope>
    <source>
        <strain evidence="6 7">NJM0002</strain>
    </source>
</reference>
<dbReference type="InterPro" id="IPR004875">
    <property type="entry name" value="DDE_SF_endonuclease_dom"/>
</dbReference>
<comment type="subcellular location">
    <subcellularLocation>
        <location evidence="1">Nucleus</location>
    </subcellularLocation>
</comment>
<evidence type="ECO:0000256" key="4">
    <source>
        <dbReference type="SAM" id="MobiDB-lite"/>
    </source>
</evidence>
<evidence type="ECO:0000256" key="3">
    <source>
        <dbReference type="ARBA" id="ARBA00023242"/>
    </source>
</evidence>
<keyword evidence="7" id="KW-1185">Reference proteome</keyword>
<dbReference type="InterPro" id="IPR007889">
    <property type="entry name" value="HTH_Psq"/>
</dbReference>
<feature type="region of interest" description="Disordered" evidence="4">
    <location>
        <begin position="194"/>
        <end position="242"/>
    </location>
</feature>
<feature type="compositionally biased region" description="Polar residues" evidence="4">
    <location>
        <begin position="202"/>
        <end position="242"/>
    </location>
</feature>
<dbReference type="Pfam" id="PF04218">
    <property type="entry name" value="CENP-B_N"/>
    <property type="match status" value="2"/>
</dbReference>
<dbReference type="PROSITE" id="PS51253">
    <property type="entry name" value="HTH_CENPB"/>
    <property type="match status" value="1"/>
</dbReference>
<dbReference type="PANTHER" id="PTHR19303:SF73">
    <property type="entry name" value="PROTEIN PDC2"/>
    <property type="match status" value="1"/>
</dbReference>
<dbReference type="Pfam" id="PF03184">
    <property type="entry name" value="DDE_1"/>
    <property type="match status" value="1"/>
</dbReference>
<proteinExistence type="predicted"/>
<dbReference type="InterPro" id="IPR006600">
    <property type="entry name" value="HTH_CenpB_DNA-bd_dom"/>
</dbReference>
<evidence type="ECO:0000259" key="5">
    <source>
        <dbReference type="PROSITE" id="PS51253"/>
    </source>
</evidence>
<dbReference type="EMBL" id="QUSY01001700">
    <property type="protein sequence ID" value="RHY23969.1"/>
    <property type="molecule type" value="Genomic_DNA"/>
</dbReference>
<dbReference type="Gene3D" id="1.10.10.60">
    <property type="entry name" value="Homeodomain-like"/>
    <property type="match status" value="3"/>
</dbReference>
<dbReference type="InterPro" id="IPR009057">
    <property type="entry name" value="Homeodomain-like_sf"/>
</dbReference>
<dbReference type="GO" id="GO:0005634">
    <property type="term" value="C:nucleus"/>
    <property type="evidence" value="ECO:0007669"/>
    <property type="project" value="UniProtKB-SubCell"/>
</dbReference>
<name>A0A3R6WFX1_9STRA</name>